<dbReference type="RefSeq" id="WP_119118415.1">
    <property type="nucleotide sequence ID" value="NZ_QWVS01000041.1"/>
</dbReference>
<dbReference type="Proteomes" id="UP000266016">
    <property type="component" value="Unassembled WGS sequence"/>
</dbReference>
<protein>
    <recommendedName>
        <fullName evidence="1">Uracil-DNA glycosylase-like domain-containing protein</fullName>
    </recommendedName>
</protein>
<proteinExistence type="predicted"/>
<evidence type="ECO:0000313" key="2">
    <source>
        <dbReference type="EMBL" id="RID82883.1"/>
    </source>
</evidence>
<comment type="caution">
    <text evidence="2">The sequence shown here is derived from an EMBL/GenBank/DDBJ whole genome shotgun (WGS) entry which is preliminary data.</text>
</comment>
<sequence length="256" mass="29466">MGIVTEAKFHLFKEKILSLALPLSDNDLLNSTFLLQKNEKKKLEVYYTPFDYINENAKVVIVGITPGLHQMKKAYTAVIENRHLSDEELLHQVKKSASFEGTMRKNLTAMLDELELPRHLGISSSSELFGTASHLVYNTSILPHAVFFNHQNFNGSRPNILKTEMLLDYVKNYFIKDISIMENPFIIPLGVNVSKVLDYFYKNKPILKGFPHPSGSNGHRHRQFRENKEDMKRQMENYFTHKSLGNADGSSNRYKD</sequence>
<dbReference type="Pfam" id="PF03167">
    <property type="entry name" value="UDG"/>
    <property type="match status" value="1"/>
</dbReference>
<accession>A0A398B5A5</accession>
<gene>
    <name evidence="2" type="ORF">D1953_17285</name>
</gene>
<dbReference type="SUPFAM" id="SSF52141">
    <property type="entry name" value="Uracil-DNA glycosylase-like"/>
    <property type="match status" value="1"/>
</dbReference>
<feature type="domain" description="Uracil-DNA glycosylase-like" evidence="1">
    <location>
        <begin position="50"/>
        <end position="230"/>
    </location>
</feature>
<evidence type="ECO:0000313" key="3">
    <source>
        <dbReference type="Proteomes" id="UP000266016"/>
    </source>
</evidence>
<name>A0A398B5A5_9BACI</name>
<organism evidence="2 3">
    <name type="scientific">Peribacillus asahii</name>
    <dbReference type="NCBI Taxonomy" id="228899"/>
    <lineage>
        <taxon>Bacteria</taxon>
        <taxon>Bacillati</taxon>
        <taxon>Bacillota</taxon>
        <taxon>Bacilli</taxon>
        <taxon>Bacillales</taxon>
        <taxon>Bacillaceae</taxon>
        <taxon>Peribacillus</taxon>
    </lineage>
</organism>
<dbReference type="AlphaFoldDB" id="A0A398B5A5"/>
<dbReference type="InterPro" id="IPR005122">
    <property type="entry name" value="Uracil-DNA_glycosylase-like"/>
</dbReference>
<evidence type="ECO:0000259" key="1">
    <source>
        <dbReference type="Pfam" id="PF03167"/>
    </source>
</evidence>
<keyword evidence="3" id="KW-1185">Reference proteome</keyword>
<dbReference type="InterPro" id="IPR036895">
    <property type="entry name" value="Uracil-DNA_glycosylase-like_sf"/>
</dbReference>
<reference evidence="2 3" key="1">
    <citation type="submission" date="2018-08" db="EMBL/GenBank/DDBJ databases">
        <title>Bacillus jemisoniae sp. nov., Bacillus chryseoplanitiae sp. nov., Bacillus resnikiae sp. nov., and Bacillus frankliniae sp. nov., isolated from Viking spacecraft and associated surfaces.</title>
        <authorList>
            <person name="Seuylemezian A."/>
            <person name="Vaishampayan P."/>
        </authorList>
    </citation>
    <scope>NUCLEOTIDE SEQUENCE [LARGE SCALE GENOMIC DNA]</scope>
    <source>
        <strain evidence="2 3">MA001</strain>
    </source>
</reference>
<dbReference type="EMBL" id="QWVS01000041">
    <property type="protein sequence ID" value="RID82883.1"/>
    <property type="molecule type" value="Genomic_DNA"/>
</dbReference>